<dbReference type="EMBL" id="CP111027">
    <property type="protein sequence ID" value="WAR29367.1"/>
    <property type="molecule type" value="Genomic_DNA"/>
</dbReference>
<keyword evidence="3" id="KW-1185">Reference proteome</keyword>
<sequence>PERANKRLKDTNLRQDKSIQDLKDENLRRHHEFNMFAKKNGRLEKEIDDQNADAKENFLKTEIKQLEEECTCLREKENSLKKEIEQLEKECTDLRKCNHERSYALDQKRNELDKKGKKLQSLQKTITLKNECLRKYNHTLRDLKKELKQQLKRHYEEENKIAALKDEKKKQEMSKRQLEQESERKIEEGERHKEKLSQHDITIRQFEEENERAAEEGERHKEKLLQQEITIRQLVQEKEGTEEEVKRLKENQSQQSITIKQLEEEHERQEDAIKQLEQGKGRAEKEVKLLNDKQSEAAEEGERHKIKLLQQENAIRQLVQEKEGTEEEVKRLKENQSQHTITIRQLEEENERQNITIRQLEERYERKGTNVQIPTEEVDAMRIPEKTERSGKGVIGQEPEWNVAIDTENIAGMKKLVNDKKPPPSYNTFRRAVHILHDRTVLISLCRLVSEDILTLFDRTKIIKVYAATTDNKLDITFIVVSRCSVPVPAYNGYPVLVKNISNAVLEDKAVDDAVFQMSTSDKEKLKKGWIPFGWESFPDTMGGYPTDVREFYELKVQVMTDLQCRTFPCYVYEIREITTQGLLGRQSDLSKYGLTCAHSLVALEKYGYKSSLSLDEDEDYVALDREDLKQMIPDINVRVERLVHGILQKPDENIEAFVDVAAVLINPQSDHLTVGLSRLINKAFEHRHPPQFHYSEADAVVHEGDIVLKFGNTTELTFGTIKEQETFCTRTPGFIHVLGAYEDETKTTRKPFSDNGDSGALVFKVNRILLTDAVLSTMSLDMNTETESEQLIPIGMVYGSPVGDETVTYCTQMTPCLKALGNEYTFLENQEI</sequence>
<gene>
    <name evidence="2" type="ORF">MAR_002935</name>
</gene>
<evidence type="ECO:0000256" key="1">
    <source>
        <dbReference type="SAM" id="MobiDB-lite"/>
    </source>
</evidence>
<protein>
    <submittedName>
        <fullName evidence="2">Uncharacterized protein</fullName>
    </submittedName>
</protein>
<feature type="region of interest" description="Disordered" evidence="1">
    <location>
        <begin position="166"/>
        <end position="204"/>
    </location>
</feature>
<reference evidence="2" key="1">
    <citation type="submission" date="2022-11" db="EMBL/GenBank/DDBJ databases">
        <title>Centuries of genome instability and evolution in soft-shell clam transmissible cancer (bioRxiv).</title>
        <authorList>
            <person name="Hart S.F.M."/>
            <person name="Yonemitsu M.A."/>
            <person name="Giersch R.M."/>
            <person name="Beal B.F."/>
            <person name="Arriagada G."/>
            <person name="Davis B.W."/>
            <person name="Ostrander E.A."/>
            <person name="Goff S.P."/>
            <person name="Metzger M.J."/>
        </authorList>
    </citation>
    <scope>NUCLEOTIDE SEQUENCE</scope>
    <source>
        <strain evidence="2">MELC-2E11</strain>
        <tissue evidence="2">Siphon/mantle</tissue>
    </source>
</reference>
<evidence type="ECO:0000313" key="3">
    <source>
        <dbReference type="Proteomes" id="UP001164746"/>
    </source>
</evidence>
<evidence type="ECO:0000313" key="2">
    <source>
        <dbReference type="EMBL" id="WAR29367.1"/>
    </source>
</evidence>
<feature type="non-terminal residue" evidence="2">
    <location>
        <position position="833"/>
    </location>
</feature>
<organism evidence="2 3">
    <name type="scientific">Mya arenaria</name>
    <name type="common">Soft-shell clam</name>
    <dbReference type="NCBI Taxonomy" id="6604"/>
    <lineage>
        <taxon>Eukaryota</taxon>
        <taxon>Metazoa</taxon>
        <taxon>Spiralia</taxon>
        <taxon>Lophotrochozoa</taxon>
        <taxon>Mollusca</taxon>
        <taxon>Bivalvia</taxon>
        <taxon>Autobranchia</taxon>
        <taxon>Heteroconchia</taxon>
        <taxon>Euheterodonta</taxon>
        <taxon>Imparidentia</taxon>
        <taxon>Neoheterodontei</taxon>
        <taxon>Myida</taxon>
        <taxon>Myoidea</taxon>
        <taxon>Myidae</taxon>
        <taxon>Mya</taxon>
    </lineage>
</organism>
<proteinExistence type="predicted"/>
<accession>A0ABY7G7R1</accession>
<dbReference type="Proteomes" id="UP001164746">
    <property type="component" value="Chromosome 16"/>
</dbReference>
<name>A0ABY7G7R1_MYAAR</name>
<dbReference type="PANTHER" id="PTHR23159:SF31">
    <property type="entry name" value="CENTROSOME-ASSOCIATED PROTEIN CEP250 ISOFORM X1"/>
    <property type="match status" value="1"/>
</dbReference>
<dbReference type="PANTHER" id="PTHR23159">
    <property type="entry name" value="CENTROSOMAL PROTEIN 2"/>
    <property type="match status" value="1"/>
</dbReference>